<organism evidence="1 2">
    <name type="scientific">Fodinisporobacter ferrooxydans</name>
    <dbReference type="NCBI Taxonomy" id="2901836"/>
    <lineage>
        <taxon>Bacteria</taxon>
        <taxon>Bacillati</taxon>
        <taxon>Bacillota</taxon>
        <taxon>Bacilli</taxon>
        <taxon>Bacillales</taxon>
        <taxon>Alicyclobacillaceae</taxon>
        <taxon>Fodinisporobacter</taxon>
    </lineage>
</organism>
<dbReference type="PANTHER" id="PTHR38433">
    <property type="match status" value="1"/>
</dbReference>
<dbReference type="RefSeq" id="WP_347438351.1">
    <property type="nucleotide sequence ID" value="NZ_CP089291.1"/>
</dbReference>
<proteinExistence type="predicted"/>
<dbReference type="PANTHER" id="PTHR38433:SF1">
    <property type="entry name" value="DUF1641 DOMAIN-CONTAINING PROTEIN"/>
    <property type="match status" value="1"/>
</dbReference>
<keyword evidence="2" id="KW-1185">Reference proteome</keyword>
<dbReference type="EMBL" id="CP089291">
    <property type="protein sequence ID" value="UOF91656.1"/>
    <property type="molecule type" value="Genomic_DNA"/>
</dbReference>
<evidence type="ECO:0000313" key="1">
    <source>
        <dbReference type="EMBL" id="UOF91656.1"/>
    </source>
</evidence>
<accession>A0ABY4CQY8</accession>
<protein>
    <submittedName>
        <fullName evidence="1">DUF1641 domain-containing protein</fullName>
    </submittedName>
</protein>
<reference evidence="1" key="1">
    <citation type="submission" date="2021-12" db="EMBL/GenBank/DDBJ databases">
        <title>Alicyclobacillaceae gen. nov., sp. nov., isolated from chalcocite enrichment system.</title>
        <authorList>
            <person name="Jiang Z."/>
        </authorList>
    </citation>
    <scope>NUCLEOTIDE SEQUENCE</scope>
    <source>
        <strain evidence="1">MYW30-H2</strain>
    </source>
</reference>
<dbReference type="InterPro" id="IPR012440">
    <property type="entry name" value="DUF1641"/>
</dbReference>
<evidence type="ECO:0000313" key="2">
    <source>
        <dbReference type="Proteomes" id="UP000830167"/>
    </source>
</evidence>
<dbReference type="Proteomes" id="UP000830167">
    <property type="component" value="Chromosome"/>
</dbReference>
<name>A0ABY4CQY8_9BACL</name>
<dbReference type="Pfam" id="PF07849">
    <property type="entry name" value="DUF1641"/>
    <property type="match status" value="1"/>
</dbReference>
<gene>
    <name evidence="1" type="ORF">LSG31_05245</name>
</gene>
<sequence>MAQAITNIQTAPPEMEFFHTQDAAKKSMDQFVDAMAANAEALQEFVKCISLLHARGILPIVNALLDQGEGVMKILVDQAQQPQYATGIKNSIALLEILGSLDVSTIHTMLQAMTQVAEDTKKEEVHPMTIFRLLGSLKDPDIAAGLSYMLEVVKALGKDLRTRS</sequence>